<reference evidence="4" key="1">
    <citation type="submission" date="2020-05" db="EMBL/GenBank/DDBJ databases">
        <title>Mycena genomes resolve the evolution of fungal bioluminescence.</title>
        <authorList>
            <person name="Tsai I.J."/>
        </authorList>
    </citation>
    <scope>NUCLEOTIDE SEQUENCE</scope>
    <source>
        <strain evidence="4">171206Taipei</strain>
    </source>
</reference>
<keyword evidence="2" id="KW-0812">Transmembrane</keyword>
<comment type="caution">
    <text evidence="4">The sequence shown here is derived from an EMBL/GenBank/DDBJ whole genome shotgun (WGS) entry which is preliminary data.</text>
</comment>
<protein>
    <recommendedName>
        <fullName evidence="3">DUF6535 domain-containing protein</fullName>
    </recommendedName>
</protein>
<dbReference type="Proteomes" id="UP000636479">
    <property type="component" value="Unassembled WGS sequence"/>
</dbReference>
<feature type="domain" description="DUF6535" evidence="3">
    <location>
        <begin position="176"/>
        <end position="345"/>
    </location>
</feature>
<dbReference type="InterPro" id="IPR011989">
    <property type="entry name" value="ARM-like"/>
</dbReference>
<organism evidence="4 5">
    <name type="scientific">Mycena indigotica</name>
    <dbReference type="NCBI Taxonomy" id="2126181"/>
    <lineage>
        <taxon>Eukaryota</taxon>
        <taxon>Fungi</taxon>
        <taxon>Dikarya</taxon>
        <taxon>Basidiomycota</taxon>
        <taxon>Agaricomycotina</taxon>
        <taxon>Agaricomycetes</taxon>
        <taxon>Agaricomycetidae</taxon>
        <taxon>Agaricales</taxon>
        <taxon>Marasmiineae</taxon>
        <taxon>Mycenaceae</taxon>
        <taxon>Mycena</taxon>
    </lineage>
</organism>
<evidence type="ECO:0000313" key="5">
    <source>
        <dbReference type="Proteomes" id="UP000636479"/>
    </source>
</evidence>
<dbReference type="GeneID" id="59351689"/>
<keyword evidence="2" id="KW-1133">Transmembrane helix</keyword>
<evidence type="ECO:0000259" key="3">
    <source>
        <dbReference type="Pfam" id="PF20153"/>
    </source>
</evidence>
<keyword evidence="5" id="KW-1185">Reference proteome</keyword>
<sequence length="1192" mass="131828">MAQPEAASTLAPPPTISVQRPPTPDMESQPGTTTANGAAAHRNPSGRLRQLHAGLWNRILIWLKVRDAADPLLRPGARPQTEEKALRLPVGPSVASLVGATANLAFQSLAIDDSEGSRPHRPDQAHWNELLPPLDAGAAVSSLVGTTASLAYLAVGLPDADNSPFRRSCREHAQIWKLYMDIAQNFDKSLAETFNSDLDSLLIFAGLFSAILSAFLIEVRRGLEEDLQSVTNTLLKNLIQVQANASSIIPPTEPFSPTPSTRFVNALWFTSLTFSLLSALGASAAKSWVTQLAKLSGSSWSNASAHCRRLRGIQRWHFAAFVQSLPFFLHVAFFLFGAGLVIILFQDDKSIGILTLALTSIVAILYVGNIVFSAIYPDSPYRTPLSGLLQRYVLGLKPRTIKLLASPEEDDARKAQALAWLLAQPVPLETTQATIRAIAGLPFSKSVQHELYHGTTTAMLSTQLIDEIADVPAGTKPSSDSLQHLLYALLHLVQTAPEEAPASSAARDALKRLVIGVGPLVHIAWLPLQVQAPAMCLKAAIIYFLSGKELVKQNAQLFSVQIPYMARTCSEKCLRYLFTRLAYSNWSLEQRTIPKWMQELGKPKLERQAEQILKWLTLEGKTAFSQKLLQYLPQLLHSPNDTIQLSVLQLLQASNIRDLNDTQTKELSSILFNVLTHSHSSSVQQAIVKLLITDATFSTDVPLPDLLQSLLQLVQTTVFESAALALECIIKFSDIHDEFFNLVCTTENARIIVLAGIYHSNREQVTEIIQKLLERGGICRLLLGTELEKQLISLLDVDQPDENANPAVSLNDKRRLAVSCISSVYTYGMRWSTINKDSLSYFFKTARTVDSEIEELIIAALKTFNDTNVQQDLLSIAYNEVYTCLGSGYYLQHAVKIIRHLLSDQFLVQISTATIEDNTAKIIQNHGNSGVDVIVAIFDSEQSTLYRLCGKSVIVEILIKQLEDISWSTRRDAVQFIHQIFKHAQSIEDLANLLPLSTLTGLLIDGDEDVRYAVIQCLNFTEEKGIYSHKPILDVQQIKAIIADTDSSVCQSAMTFFVRVMKREVPEYTDQEATDIFSHIITLANDSSRGGVQMHAIRTVIDLWALDGDVGELRTIVGVKDYLNDSSWRVRMGAVACMGAILQQEKDNTQIAMFETIQNLAISIEDSDNDVRKTIIKTVVDLLLIGIHLSYL</sequence>
<dbReference type="RefSeq" id="XP_037214379.1">
    <property type="nucleotide sequence ID" value="XM_037369173.1"/>
</dbReference>
<evidence type="ECO:0000313" key="4">
    <source>
        <dbReference type="EMBL" id="KAF7291257.1"/>
    </source>
</evidence>
<evidence type="ECO:0000256" key="1">
    <source>
        <dbReference type="SAM" id="MobiDB-lite"/>
    </source>
</evidence>
<dbReference type="SUPFAM" id="SSF48371">
    <property type="entry name" value="ARM repeat"/>
    <property type="match status" value="1"/>
</dbReference>
<name>A0A8H6VRE5_9AGAR</name>
<dbReference type="InterPro" id="IPR045338">
    <property type="entry name" value="DUF6535"/>
</dbReference>
<dbReference type="Pfam" id="PF20153">
    <property type="entry name" value="DUF6535"/>
    <property type="match status" value="1"/>
</dbReference>
<accession>A0A8H6VRE5</accession>
<dbReference type="EMBL" id="JACAZF010000013">
    <property type="protein sequence ID" value="KAF7291257.1"/>
    <property type="molecule type" value="Genomic_DNA"/>
</dbReference>
<dbReference type="InterPro" id="IPR016024">
    <property type="entry name" value="ARM-type_fold"/>
</dbReference>
<feature type="transmembrane region" description="Helical" evidence="2">
    <location>
        <begin position="198"/>
        <end position="217"/>
    </location>
</feature>
<dbReference type="AlphaFoldDB" id="A0A8H6VRE5"/>
<feature type="region of interest" description="Disordered" evidence="1">
    <location>
        <begin position="1"/>
        <end position="44"/>
    </location>
</feature>
<keyword evidence="2" id="KW-0472">Membrane</keyword>
<evidence type="ECO:0000256" key="2">
    <source>
        <dbReference type="SAM" id="Phobius"/>
    </source>
</evidence>
<dbReference type="Gene3D" id="1.25.10.10">
    <property type="entry name" value="Leucine-rich Repeat Variant"/>
    <property type="match status" value="2"/>
</dbReference>
<proteinExistence type="predicted"/>
<dbReference type="OrthoDB" id="3219854at2759"/>
<feature type="transmembrane region" description="Helical" evidence="2">
    <location>
        <begin position="351"/>
        <end position="376"/>
    </location>
</feature>
<gene>
    <name evidence="4" type="ORF">MIND_01269500</name>
</gene>
<feature type="transmembrane region" description="Helical" evidence="2">
    <location>
        <begin position="266"/>
        <end position="285"/>
    </location>
</feature>
<feature type="transmembrane region" description="Helical" evidence="2">
    <location>
        <begin position="318"/>
        <end position="345"/>
    </location>
</feature>